<keyword evidence="2" id="KW-1277">Toxin-antitoxin system</keyword>
<reference evidence="11 12" key="1">
    <citation type="submission" date="2018-07" db="EMBL/GenBank/DDBJ databases">
        <title>Genome analysis of Larkinella rosea.</title>
        <authorList>
            <person name="Zhou Z."/>
            <person name="Wang G."/>
        </authorList>
    </citation>
    <scope>NUCLEOTIDE SEQUENCE [LARGE SCALE GENOMIC DNA]</scope>
    <source>
        <strain evidence="12">zzj9</strain>
    </source>
</reference>
<name>A0A368JMM9_9BACT</name>
<dbReference type="Gene3D" id="3.30.460.10">
    <property type="entry name" value="Beta Polymerase, domain 2"/>
    <property type="match status" value="1"/>
</dbReference>
<dbReference type="RefSeq" id="WP_114407720.1">
    <property type="nucleotide sequence ID" value="NZ_QOWE01000016.1"/>
</dbReference>
<evidence type="ECO:0000256" key="3">
    <source>
        <dbReference type="ARBA" id="ARBA00022679"/>
    </source>
</evidence>
<evidence type="ECO:0000256" key="8">
    <source>
        <dbReference type="ARBA" id="ARBA00022842"/>
    </source>
</evidence>
<keyword evidence="5" id="KW-0479">Metal-binding</keyword>
<dbReference type="AlphaFoldDB" id="A0A368JMM9"/>
<evidence type="ECO:0000256" key="9">
    <source>
        <dbReference type="ARBA" id="ARBA00038276"/>
    </source>
</evidence>
<dbReference type="Pfam" id="PF01909">
    <property type="entry name" value="NTP_transf_2"/>
    <property type="match status" value="1"/>
</dbReference>
<keyword evidence="4" id="KW-0548">Nucleotidyltransferase</keyword>
<sequence length="105" mass="12308">MKTTVQTKEQAIERIESHQSALKQFGAARLGLFGSFVRNQQKDDSDIDFVVEFQEGKKTFRNFMRLADYLELLLNRKVDLLTWEGMANFVRKEVEKEIEYVPFNG</sequence>
<keyword evidence="12" id="KW-1185">Reference proteome</keyword>
<proteinExistence type="inferred from homology"/>
<dbReference type="CDD" id="cd05403">
    <property type="entry name" value="NT_KNTase_like"/>
    <property type="match status" value="1"/>
</dbReference>
<comment type="caution">
    <text evidence="11">The sequence shown here is derived from an EMBL/GenBank/DDBJ whole genome shotgun (WGS) entry which is preliminary data.</text>
</comment>
<comment type="similarity">
    <text evidence="9">Belongs to the MntA antitoxin family.</text>
</comment>
<evidence type="ECO:0000313" key="12">
    <source>
        <dbReference type="Proteomes" id="UP000253383"/>
    </source>
</evidence>
<accession>A0A368JMM9</accession>
<evidence type="ECO:0000256" key="6">
    <source>
        <dbReference type="ARBA" id="ARBA00022741"/>
    </source>
</evidence>
<dbReference type="Proteomes" id="UP000253383">
    <property type="component" value="Unassembled WGS sequence"/>
</dbReference>
<comment type="cofactor">
    <cofactor evidence="1">
        <name>Mg(2+)</name>
        <dbReference type="ChEBI" id="CHEBI:18420"/>
    </cofactor>
</comment>
<keyword evidence="7" id="KW-0067">ATP-binding</keyword>
<dbReference type="GO" id="GO:0046872">
    <property type="term" value="F:metal ion binding"/>
    <property type="evidence" value="ECO:0007669"/>
    <property type="project" value="UniProtKB-KW"/>
</dbReference>
<evidence type="ECO:0000256" key="7">
    <source>
        <dbReference type="ARBA" id="ARBA00022840"/>
    </source>
</evidence>
<evidence type="ECO:0000256" key="5">
    <source>
        <dbReference type="ARBA" id="ARBA00022723"/>
    </source>
</evidence>
<gene>
    <name evidence="11" type="ORF">DUE52_19520</name>
</gene>
<keyword evidence="3 11" id="KW-0808">Transferase</keyword>
<dbReference type="InterPro" id="IPR052038">
    <property type="entry name" value="Type-VII_TA_antitoxin"/>
</dbReference>
<evidence type="ECO:0000256" key="4">
    <source>
        <dbReference type="ARBA" id="ARBA00022695"/>
    </source>
</evidence>
<dbReference type="GO" id="GO:0016779">
    <property type="term" value="F:nucleotidyltransferase activity"/>
    <property type="evidence" value="ECO:0007669"/>
    <property type="project" value="UniProtKB-KW"/>
</dbReference>
<keyword evidence="8" id="KW-0460">Magnesium</keyword>
<evidence type="ECO:0000256" key="1">
    <source>
        <dbReference type="ARBA" id="ARBA00001946"/>
    </source>
</evidence>
<dbReference type="OrthoDB" id="9809668at2"/>
<dbReference type="InterPro" id="IPR043519">
    <property type="entry name" value="NT_sf"/>
</dbReference>
<dbReference type="InterPro" id="IPR002934">
    <property type="entry name" value="Polymerase_NTP_transf_dom"/>
</dbReference>
<dbReference type="GO" id="GO:0005524">
    <property type="term" value="F:ATP binding"/>
    <property type="evidence" value="ECO:0007669"/>
    <property type="project" value="UniProtKB-KW"/>
</dbReference>
<evidence type="ECO:0000313" key="11">
    <source>
        <dbReference type="EMBL" id="RCR67914.1"/>
    </source>
</evidence>
<keyword evidence="6" id="KW-0547">Nucleotide-binding</keyword>
<protein>
    <submittedName>
        <fullName evidence="11">Nucleotidyltransferase</fullName>
    </submittedName>
</protein>
<feature type="domain" description="Polymerase nucleotidyl transferase" evidence="10">
    <location>
        <begin position="21"/>
        <end position="100"/>
    </location>
</feature>
<dbReference type="EMBL" id="QOWE01000016">
    <property type="protein sequence ID" value="RCR67914.1"/>
    <property type="molecule type" value="Genomic_DNA"/>
</dbReference>
<dbReference type="PANTHER" id="PTHR33571:SF14">
    <property type="entry name" value="PROTEIN ADENYLYLTRANSFERASE MJ0435-RELATED"/>
    <property type="match status" value="1"/>
</dbReference>
<organism evidence="11 12">
    <name type="scientific">Larkinella punicea</name>
    <dbReference type="NCBI Taxonomy" id="2315727"/>
    <lineage>
        <taxon>Bacteria</taxon>
        <taxon>Pseudomonadati</taxon>
        <taxon>Bacteroidota</taxon>
        <taxon>Cytophagia</taxon>
        <taxon>Cytophagales</taxon>
        <taxon>Spirosomataceae</taxon>
        <taxon>Larkinella</taxon>
    </lineage>
</organism>
<evidence type="ECO:0000256" key="2">
    <source>
        <dbReference type="ARBA" id="ARBA00022649"/>
    </source>
</evidence>
<dbReference type="SUPFAM" id="SSF81301">
    <property type="entry name" value="Nucleotidyltransferase"/>
    <property type="match status" value="1"/>
</dbReference>
<evidence type="ECO:0000259" key="10">
    <source>
        <dbReference type="Pfam" id="PF01909"/>
    </source>
</evidence>
<dbReference type="PANTHER" id="PTHR33571">
    <property type="entry name" value="SSL8005 PROTEIN"/>
    <property type="match status" value="1"/>
</dbReference>